<dbReference type="RefSeq" id="WP_160616293.1">
    <property type="nucleotide sequence ID" value="NZ_WTYR01000001.1"/>
</dbReference>
<comment type="caution">
    <text evidence="2">The sequence shown here is derived from an EMBL/GenBank/DDBJ whole genome shotgun (WGS) entry which is preliminary data.</text>
</comment>
<dbReference type="EMBL" id="WTYR01000001">
    <property type="protein sequence ID" value="MXP09614.1"/>
    <property type="molecule type" value="Genomic_DNA"/>
</dbReference>
<dbReference type="OrthoDB" id="7433484at2"/>
<organism evidence="2 3">
    <name type="scientific">Alteriqipengyuania halimionae</name>
    <dbReference type="NCBI Taxonomy" id="1926630"/>
    <lineage>
        <taxon>Bacteria</taxon>
        <taxon>Pseudomonadati</taxon>
        <taxon>Pseudomonadota</taxon>
        <taxon>Alphaproteobacteria</taxon>
        <taxon>Sphingomonadales</taxon>
        <taxon>Erythrobacteraceae</taxon>
        <taxon>Alteriqipengyuania</taxon>
    </lineage>
</organism>
<evidence type="ECO:0000313" key="2">
    <source>
        <dbReference type="EMBL" id="MXP09614.1"/>
    </source>
</evidence>
<dbReference type="AlphaFoldDB" id="A0A6I4U2T0"/>
<feature type="region of interest" description="Disordered" evidence="1">
    <location>
        <begin position="68"/>
        <end position="87"/>
    </location>
</feature>
<keyword evidence="3" id="KW-1185">Reference proteome</keyword>
<dbReference type="Proteomes" id="UP000429229">
    <property type="component" value="Unassembled WGS sequence"/>
</dbReference>
<evidence type="ECO:0000256" key="1">
    <source>
        <dbReference type="SAM" id="MobiDB-lite"/>
    </source>
</evidence>
<accession>A0A6I4U2T0</accession>
<proteinExistence type="predicted"/>
<evidence type="ECO:0000313" key="3">
    <source>
        <dbReference type="Proteomes" id="UP000429229"/>
    </source>
</evidence>
<sequence>MAVFIFHPANHADRRADGIGFVLAEGADEEAARASAAAMIGAPGIGAWSAVPVGAGIDPVAVQGLPVGKSGNATWPDRTRANRALSA</sequence>
<protein>
    <submittedName>
        <fullName evidence="2">Uncharacterized protein</fullName>
    </submittedName>
</protein>
<reference evidence="2 3" key="1">
    <citation type="submission" date="2019-12" db="EMBL/GenBank/DDBJ databases">
        <title>Genomic-based taxomic classification of the family Erythrobacteraceae.</title>
        <authorList>
            <person name="Xu L."/>
        </authorList>
    </citation>
    <scope>NUCLEOTIDE SEQUENCE [LARGE SCALE GENOMIC DNA]</scope>
    <source>
        <strain evidence="2 3">LMG 29519</strain>
    </source>
</reference>
<name>A0A6I4U2T0_9SPHN</name>
<gene>
    <name evidence="2" type="ORF">GRI68_05435</name>
</gene>